<dbReference type="EMBL" id="CP141059">
    <property type="protein sequence ID" value="WQQ26787.1"/>
    <property type="molecule type" value="Genomic_DNA"/>
</dbReference>
<reference evidence="3" key="1">
    <citation type="submission" date="2023-12" db="EMBL/GenBank/DDBJ databases">
        <title>Novel species in genus Nocardioides.</title>
        <authorList>
            <person name="Zhou H."/>
        </authorList>
    </citation>
    <scope>NUCLEOTIDE SEQUENCE [LARGE SCALE GENOMIC DNA]</scope>
    <source>
        <strain evidence="3">HM61</strain>
    </source>
</reference>
<accession>A0ABZ0ZRD2</accession>
<dbReference type="Proteomes" id="UP001327225">
    <property type="component" value="Chromosome"/>
</dbReference>
<sequence>MSTTNGNGGVHQRSDHPVYVELQQSSEFKELRRRFRGFVFPATVAFMTWYLLYVVMSNWATDFMGTKVVGNINIALVFGILQFVSTFLIAWLYGRYMNDRVDPIARDLNERYNDRIDGEVQ</sequence>
<dbReference type="SUPFAM" id="SSF103473">
    <property type="entry name" value="MFS general substrate transporter"/>
    <property type="match status" value="1"/>
</dbReference>
<dbReference type="PANTHER" id="PTHR38441">
    <property type="entry name" value="INTEGRAL MEMBRANE PROTEIN-RELATED"/>
    <property type="match status" value="1"/>
</dbReference>
<name>A0ABZ0ZRD2_9ACTN</name>
<dbReference type="InterPro" id="IPR036259">
    <property type="entry name" value="MFS_trans_sf"/>
</dbReference>
<dbReference type="PANTHER" id="PTHR38441:SF1">
    <property type="entry name" value="MEMBRANE PROTEIN"/>
    <property type="match status" value="1"/>
</dbReference>
<proteinExistence type="predicted"/>
<evidence type="ECO:0000313" key="2">
    <source>
        <dbReference type="EMBL" id="WQQ26787.1"/>
    </source>
</evidence>
<gene>
    <name evidence="2" type="ORF">SHK19_00805</name>
</gene>
<keyword evidence="3" id="KW-1185">Reference proteome</keyword>
<dbReference type="InterPro" id="IPR007436">
    <property type="entry name" value="DUF485"/>
</dbReference>
<dbReference type="RefSeq" id="WP_322937580.1">
    <property type="nucleotide sequence ID" value="NZ_CP141059.1"/>
</dbReference>
<evidence type="ECO:0000313" key="3">
    <source>
        <dbReference type="Proteomes" id="UP001327225"/>
    </source>
</evidence>
<keyword evidence="1" id="KW-0812">Transmembrane</keyword>
<dbReference type="Pfam" id="PF04341">
    <property type="entry name" value="DUF485"/>
    <property type="match status" value="1"/>
</dbReference>
<keyword evidence="1" id="KW-0472">Membrane</keyword>
<protein>
    <submittedName>
        <fullName evidence="2">DUF485 domain-containing protein</fullName>
    </submittedName>
</protein>
<feature type="transmembrane region" description="Helical" evidence="1">
    <location>
        <begin position="72"/>
        <end position="93"/>
    </location>
</feature>
<feature type="transmembrane region" description="Helical" evidence="1">
    <location>
        <begin position="38"/>
        <end position="60"/>
    </location>
</feature>
<evidence type="ECO:0000256" key="1">
    <source>
        <dbReference type="SAM" id="Phobius"/>
    </source>
</evidence>
<organism evidence="2 3">
    <name type="scientific">Nocardioides bizhenqiangii</name>
    <dbReference type="NCBI Taxonomy" id="3095076"/>
    <lineage>
        <taxon>Bacteria</taxon>
        <taxon>Bacillati</taxon>
        <taxon>Actinomycetota</taxon>
        <taxon>Actinomycetes</taxon>
        <taxon>Propionibacteriales</taxon>
        <taxon>Nocardioidaceae</taxon>
        <taxon>Nocardioides</taxon>
    </lineage>
</organism>
<keyword evidence="1" id="KW-1133">Transmembrane helix</keyword>